<evidence type="ECO:0000313" key="2">
    <source>
        <dbReference type="EMBL" id="MQM18875.1"/>
    </source>
</evidence>
<gene>
    <name evidence="2" type="ORF">Taro_051872</name>
</gene>
<protein>
    <submittedName>
        <fullName evidence="2">Uncharacterized protein</fullName>
    </submittedName>
</protein>
<accession>A0A843XIC1</accession>
<proteinExistence type="predicted"/>
<feature type="non-terminal residue" evidence="2">
    <location>
        <position position="1"/>
    </location>
</feature>
<keyword evidence="3" id="KW-1185">Reference proteome</keyword>
<evidence type="ECO:0000313" key="3">
    <source>
        <dbReference type="Proteomes" id="UP000652761"/>
    </source>
</evidence>
<reference evidence="2" key="1">
    <citation type="submission" date="2017-07" db="EMBL/GenBank/DDBJ databases">
        <title>Taro Niue Genome Assembly and Annotation.</title>
        <authorList>
            <person name="Atibalentja N."/>
            <person name="Keating K."/>
            <person name="Fields C.J."/>
        </authorList>
    </citation>
    <scope>NUCLEOTIDE SEQUENCE</scope>
    <source>
        <strain evidence="2">Niue_2</strain>
        <tissue evidence="2">Leaf</tissue>
    </source>
</reference>
<comment type="caution">
    <text evidence="2">The sequence shown here is derived from an EMBL/GenBank/DDBJ whole genome shotgun (WGS) entry which is preliminary data.</text>
</comment>
<sequence>MPLYSGSFPSLLLLLPSPSALSLFRIWISLCAVTVSSSSSVDLWALPLSLRLHCRSGGEKTSLWIEALVDASFALKWLGIGGPPGRRRSQRAGEGFGDAEAAGRRRQVYFTSQFHSPAFWIQRSTSYGDGSSQYPFMPIIDPSHTFHSASSSSHHVTEEHVIDDDEEDKIDSHDDIDDNENMDKGDDEPLFDIARVNNTEIEYEQDPPNIFTFDQWIDATILNNSHEGINVSCTLKGEEPYVGQIFTNKKNLIY</sequence>
<dbReference type="Proteomes" id="UP000652761">
    <property type="component" value="Unassembled WGS sequence"/>
</dbReference>
<feature type="region of interest" description="Disordered" evidence="1">
    <location>
        <begin position="160"/>
        <end position="189"/>
    </location>
</feature>
<organism evidence="2 3">
    <name type="scientific">Colocasia esculenta</name>
    <name type="common">Wild taro</name>
    <name type="synonym">Arum esculentum</name>
    <dbReference type="NCBI Taxonomy" id="4460"/>
    <lineage>
        <taxon>Eukaryota</taxon>
        <taxon>Viridiplantae</taxon>
        <taxon>Streptophyta</taxon>
        <taxon>Embryophyta</taxon>
        <taxon>Tracheophyta</taxon>
        <taxon>Spermatophyta</taxon>
        <taxon>Magnoliopsida</taxon>
        <taxon>Liliopsida</taxon>
        <taxon>Araceae</taxon>
        <taxon>Aroideae</taxon>
        <taxon>Colocasieae</taxon>
        <taxon>Colocasia</taxon>
    </lineage>
</organism>
<feature type="compositionally biased region" description="Acidic residues" evidence="1">
    <location>
        <begin position="161"/>
        <end position="189"/>
    </location>
</feature>
<dbReference type="AlphaFoldDB" id="A0A843XIC1"/>
<dbReference type="EMBL" id="NMUH01008500">
    <property type="protein sequence ID" value="MQM18875.1"/>
    <property type="molecule type" value="Genomic_DNA"/>
</dbReference>
<evidence type="ECO:0000256" key="1">
    <source>
        <dbReference type="SAM" id="MobiDB-lite"/>
    </source>
</evidence>
<name>A0A843XIC1_COLES</name>